<reference evidence="2 3" key="1">
    <citation type="submission" date="2019-05" db="EMBL/GenBank/DDBJ databases">
        <title>Nakamurella sp. N5BH11, whole genome shotgun sequence.</title>
        <authorList>
            <person name="Tuo L."/>
        </authorList>
    </citation>
    <scope>NUCLEOTIDE SEQUENCE [LARGE SCALE GENOMIC DNA]</scope>
    <source>
        <strain evidence="2 3">N5BH11</strain>
    </source>
</reference>
<keyword evidence="1" id="KW-0175">Coiled coil</keyword>
<sequence length="434" mass="45827">MQQAADGPGDPAPRVAVGGLPDEVRNRLVTWAAEALGAIPVAQVPTTLVRIARFAPAKRARLAGPALVHALDEDAAFRAVVAERAPGPDAVVGDVAAAAARAVLVGAPDADDRLSAVREQASAAGARQQVAALQDEVARLTERIDRLTGELHEARTAQAAPVTAASAEADKLRTRLREQGTRLRRLHDETAALREQTERATADHESALAAVRAEGQRWRQRAEEATARLEAANRTVADLRQVAASGRRTVDDRRVELLLEAVEGAAAGLRREWQLTGGGVDPADRVAARWAPVAVEPGERTADPGRLAAWLAVPGAHLLVDGYNVTKTGYPELSLAEQRERLVRFLASLAARTSVDVTVVFDGAAVSAARPVGRRVRVLFSPPGTLADDVLRQLVAAEPAGRVLVVVSSDREVVESVARAGARTAASTVLLGLR</sequence>
<name>A0A4V6CS75_9ACTN</name>
<dbReference type="InterPro" id="IPR010298">
    <property type="entry name" value="YacP-like"/>
</dbReference>
<dbReference type="OrthoDB" id="5145920at2"/>
<dbReference type="RefSeq" id="WP_137447759.1">
    <property type="nucleotide sequence ID" value="NZ_SZZH01000001.1"/>
</dbReference>
<evidence type="ECO:0000256" key="1">
    <source>
        <dbReference type="SAM" id="Coils"/>
    </source>
</evidence>
<gene>
    <name evidence="2" type="ORF">FDO65_01720</name>
</gene>
<feature type="coiled-coil region" evidence="1">
    <location>
        <begin position="116"/>
        <end position="242"/>
    </location>
</feature>
<protein>
    <submittedName>
        <fullName evidence="2">RNA-binding protein</fullName>
    </submittedName>
</protein>
<organism evidence="2 3">
    <name type="scientific">Nakamurella flava</name>
    <dbReference type="NCBI Taxonomy" id="2576308"/>
    <lineage>
        <taxon>Bacteria</taxon>
        <taxon>Bacillati</taxon>
        <taxon>Actinomycetota</taxon>
        <taxon>Actinomycetes</taxon>
        <taxon>Nakamurellales</taxon>
        <taxon>Nakamurellaceae</taxon>
        <taxon>Nakamurella</taxon>
    </lineage>
</organism>
<dbReference type="PANTHER" id="PTHR34547">
    <property type="entry name" value="YACP-LIKE NYN DOMAIN PROTEIN"/>
    <property type="match status" value="1"/>
</dbReference>
<accession>A0A4V6CS75</accession>
<dbReference type="Gene3D" id="1.10.287.1490">
    <property type="match status" value="1"/>
</dbReference>
<dbReference type="Pfam" id="PF05991">
    <property type="entry name" value="NYN_YacP"/>
    <property type="match status" value="1"/>
</dbReference>
<evidence type="ECO:0000313" key="3">
    <source>
        <dbReference type="Proteomes" id="UP000306985"/>
    </source>
</evidence>
<comment type="caution">
    <text evidence="2">The sequence shown here is derived from an EMBL/GenBank/DDBJ whole genome shotgun (WGS) entry which is preliminary data.</text>
</comment>
<dbReference type="Proteomes" id="UP000306985">
    <property type="component" value="Unassembled WGS sequence"/>
</dbReference>
<keyword evidence="3" id="KW-1185">Reference proteome</keyword>
<evidence type="ECO:0000313" key="2">
    <source>
        <dbReference type="EMBL" id="TKV60455.1"/>
    </source>
</evidence>
<dbReference type="EMBL" id="SZZH01000001">
    <property type="protein sequence ID" value="TKV60455.1"/>
    <property type="molecule type" value="Genomic_DNA"/>
</dbReference>
<dbReference type="PANTHER" id="PTHR34547:SF1">
    <property type="entry name" value="YACP-LIKE NYN DOMAIN PROTEIN"/>
    <property type="match status" value="1"/>
</dbReference>
<proteinExistence type="predicted"/>
<dbReference type="AlphaFoldDB" id="A0A4V6CS75"/>